<name>A0A8X6LDM1_TRICU</name>
<proteinExistence type="predicted"/>
<dbReference type="EMBL" id="BMAO01015841">
    <property type="protein sequence ID" value="GFR04632.1"/>
    <property type="molecule type" value="Genomic_DNA"/>
</dbReference>
<evidence type="ECO:0000313" key="2">
    <source>
        <dbReference type="Proteomes" id="UP000887116"/>
    </source>
</evidence>
<dbReference type="AlphaFoldDB" id="A0A8X6LDM1"/>
<dbReference type="OrthoDB" id="10390366at2759"/>
<organism evidence="1 2">
    <name type="scientific">Trichonephila clavata</name>
    <name type="common">Joro spider</name>
    <name type="synonym">Nephila clavata</name>
    <dbReference type="NCBI Taxonomy" id="2740835"/>
    <lineage>
        <taxon>Eukaryota</taxon>
        <taxon>Metazoa</taxon>
        <taxon>Ecdysozoa</taxon>
        <taxon>Arthropoda</taxon>
        <taxon>Chelicerata</taxon>
        <taxon>Arachnida</taxon>
        <taxon>Araneae</taxon>
        <taxon>Araneomorphae</taxon>
        <taxon>Entelegynae</taxon>
        <taxon>Araneoidea</taxon>
        <taxon>Nephilidae</taxon>
        <taxon>Trichonephila</taxon>
    </lineage>
</organism>
<comment type="caution">
    <text evidence="1">The sequence shown here is derived from an EMBL/GenBank/DDBJ whole genome shotgun (WGS) entry which is preliminary data.</text>
</comment>
<keyword evidence="2" id="KW-1185">Reference proteome</keyword>
<sequence>MGQSVELRLQMVSGRFEDDTDWHVSKGYSQTSNMWPMLSFLRIKLSKFESLGQNSANAPFTGELAPFNLGLLLRFPFADDSGGSSTETWKKSSARNHLRVDEAGCSRKSGGRIGSLCC</sequence>
<evidence type="ECO:0000313" key="1">
    <source>
        <dbReference type="EMBL" id="GFR04632.1"/>
    </source>
</evidence>
<protein>
    <submittedName>
        <fullName evidence="1">Uncharacterized protein</fullName>
    </submittedName>
</protein>
<accession>A0A8X6LDM1</accession>
<reference evidence="1" key="1">
    <citation type="submission" date="2020-07" db="EMBL/GenBank/DDBJ databases">
        <title>Multicomponent nature underlies the extraordinary mechanical properties of spider dragline silk.</title>
        <authorList>
            <person name="Kono N."/>
            <person name="Nakamura H."/>
            <person name="Mori M."/>
            <person name="Yoshida Y."/>
            <person name="Ohtoshi R."/>
            <person name="Malay A.D."/>
            <person name="Moran D.A.P."/>
            <person name="Tomita M."/>
            <person name="Numata K."/>
            <person name="Arakawa K."/>
        </authorList>
    </citation>
    <scope>NUCLEOTIDE SEQUENCE</scope>
</reference>
<gene>
    <name evidence="1" type="ORF">TNCT_606031</name>
</gene>
<dbReference type="Proteomes" id="UP000887116">
    <property type="component" value="Unassembled WGS sequence"/>
</dbReference>